<dbReference type="PANTHER" id="PTHR35549:SF1">
    <property type="entry name" value="OS04G0584500 PROTEIN"/>
    <property type="match status" value="1"/>
</dbReference>
<gene>
    <name evidence="3" type="primary">LOC111302387</name>
</gene>
<name>A0A6P5ZML0_DURZI</name>
<feature type="domain" description="Putative E3 ubiquitin-protein ligase LIN ARM-like" evidence="1">
    <location>
        <begin position="4"/>
        <end position="87"/>
    </location>
</feature>
<dbReference type="OrthoDB" id="1733394at2759"/>
<evidence type="ECO:0000259" key="1">
    <source>
        <dbReference type="Pfam" id="PF23628"/>
    </source>
</evidence>
<sequence length="109" mass="12137">MPQVDPQKYGFYRQEAVDVITASLNSSLIDEEVREKCCRALLILGGRFSSSGKLLAVGWILKLAGFNDGREVNSIDKEEDLDVDDTILLVSFISMARSLLFLHSSMIII</sequence>
<reference evidence="3" key="1">
    <citation type="submission" date="2025-08" db="UniProtKB">
        <authorList>
            <consortium name="RefSeq"/>
        </authorList>
    </citation>
    <scope>IDENTIFICATION</scope>
    <source>
        <tissue evidence="3">Fruit stalk</tissue>
    </source>
</reference>
<evidence type="ECO:0000313" key="3">
    <source>
        <dbReference type="RefSeq" id="XP_022754049.1"/>
    </source>
</evidence>
<dbReference type="RefSeq" id="XP_022754049.1">
    <property type="nucleotide sequence ID" value="XM_022898314.1"/>
</dbReference>
<evidence type="ECO:0000313" key="2">
    <source>
        <dbReference type="Proteomes" id="UP000515121"/>
    </source>
</evidence>
<dbReference type="PANTHER" id="PTHR35549">
    <property type="entry name" value="OS04G0584500 PROTEIN"/>
    <property type="match status" value="1"/>
</dbReference>
<accession>A0A6P5ZML0</accession>
<dbReference type="AlphaFoldDB" id="A0A6P5ZML0"/>
<dbReference type="InterPro" id="IPR055566">
    <property type="entry name" value="ARM_LIN"/>
</dbReference>
<dbReference type="KEGG" id="dzi:111302387"/>
<dbReference type="Proteomes" id="UP000515121">
    <property type="component" value="Unplaced"/>
</dbReference>
<proteinExistence type="predicted"/>
<organism evidence="2 3">
    <name type="scientific">Durio zibethinus</name>
    <name type="common">Durian</name>
    <dbReference type="NCBI Taxonomy" id="66656"/>
    <lineage>
        <taxon>Eukaryota</taxon>
        <taxon>Viridiplantae</taxon>
        <taxon>Streptophyta</taxon>
        <taxon>Embryophyta</taxon>
        <taxon>Tracheophyta</taxon>
        <taxon>Spermatophyta</taxon>
        <taxon>Magnoliopsida</taxon>
        <taxon>eudicotyledons</taxon>
        <taxon>Gunneridae</taxon>
        <taxon>Pentapetalae</taxon>
        <taxon>rosids</taxon>
        <taxon>malvids</taxon>
        <taxon>Malvales</taxon>
        <taxon>Malvaceae</taxon>
        <taxon>Helicteroideae</taxon>
        <taxon>Durio</taxon>
    </lineage>
</organism>
<dbReference type="GeneID" id="111302387"/>
<protein>
    <submittedName>
        <fullName evidence="3">Uncharacterized protein LOC111302387</fullName>
    </submittedName>
</protein>
<keyword evidence="2" id="KW-1185">Reference proteome</keyword>
<dbReference type="Pfam" id="PF23628">
    <property type="entry name" value="ARM_LIN_C"/>
    <property type="match status" value="1"/>
</dbReference>